<keyword evidence="6" id="KW-1185">Reference proteome</keyword>
<dbReference type="Proteomes" id="UP000244441">
    <property type="component" value="Chromosome"/>
</dbReference>
<accession>A0A2S0VPK5</accession>
<feature type="domain" description="Aerobactin siderophore biosynthesis IucA/IucC N-terminal" evidence="3">
    <location>
        <begin position="140"/>
        <end position="383"/>
    </location>
</feature>
<evidence type="ECO:0000256" key="1">
    <source>
        <dbReference type="ARBA" id="ARBA00004924"/>
    </source>
</evidence>
<dbReference type="Gene3D" id="1.10.510.40">
    <property type="match status" value="1"/>
</dbReference>
<evidence type="ECO:0000256" key="2">
    <source>
        <dbReference type="SAM" id="MobiDB-lite"/>
    </source>
</evidence>
<dbReference type="PANTHER" id="PTHR34384:SF6">
    <property type="entry name" value="STAPHYLOFERRIN B SYNTHASE"/>
    <property type="match status" value="1"/>
</dbReference>
<dbReference type="InterPro" id="IPR037455">
    <property type="entry name" value="LucA/IucC-like"/>
</dbReference>
<dbReference type="Pfam" id="PF06276">
    <property type="entry name" value="FhuF"/>
    <property type="match status" value="1"/>
</dbReference>
<dbReference type="EMBL" id="CP026604">
    <property type="protein sequence ID" value="AWB66129.1"/>
    <property type="molecule type" value="Genomic_DNA"/>
</dbReference>
<evidence type="ECO:0008006" key="7">
    <source>
        <dbReference type="Google" id="ProtNLM"/>
    </source>
</evidence>
<dbReference type="OrthoDB" id="495728at2"/>
<dbReference type="RefSeq" id="WP_108602201.1">
    <property type="nucleotide sequence ID" value="NZ_CP026604.1"/>
</dbReference>
<evidence type="ECO:0000313" key="6">
    <source>
        <dbReference type="Proteomes" id="UP000244441"/>
    </source>
</evidence>
<evidence type="ECO:0000259" key="3">
    <source>
        <dbReference type="Pfam" id="PF04183"/>
    </source>
</evidence>
<feature type="compositionally biased region" description="Basic and acidic residues" evidence="2">
    <location>
        <begin position="606"/>
        <end position="615"/>
    </location>
</feature>
<dbReference type="AlphaFoldDB" id="A0A2S0VPK5"/>
<dbReference type="InterPro" id="IPR022770">
    <property type="entry name" value="IucA/IucC-like_C"/>
</dbReference>
<comment type="pathway">
    <text evidence="1">Siderophore biosynthesis.</text>
</comment>
<organism evidence="5 6">
    <name type="scientific">Saccharobesus litoralis</name>
    <dbReference type="NCBI Taxonomy" id="2172099"/>
    <lineage>
        <taxon>Bacteria</taxon>
        <taxon>Pseudomonadati</taxon>
        <taxon>Pseudomonadota</taxon>
        <taxon>Gammaproteobacteria</taxon>
        <taxon>Alteromonadales</taxon>
        <taxon>Alteromonadaceae</taxon>
        <taxon>Saccharobesus</taxon>
    </lineage>
</organism>
<proteinExistence type="predicted"/>
<gene>
    <name evidence="5" type="ORF">C2869_06595</name>
</gene>
<evidence type="ECO:0000259" key="4">
    <source>
        <dbReference type="Pfam" id="PF06276"/>
    </source>
</evidence>
<sequence>MNQHNQTLTDDSASNLPHQIITNRVIRQLLEALLFEKICEYSFQQGLFTFSLGQHQYCLAGKISGFSRVRLNAQQMLFAPLSQNHDPQWQAVGLLELVEDLPTTTDVKQRLLGELQQTIKLCLYNDQYLPRVNDRRQLNYHQLESAIDEGHPYHPCFKARTGFTEQDHKIYGPEFGNTFRLDWLAIRRCYLKRRFDLGSEQAFWIKELGTETYDFLLQEVAKQTNDGAAFSLMPIHPWQWHNLKDKLQQAIVEKQVIYLGSAGDLYQAGISVRTLFNISHPKKANIKLPLNMVNTSSLRSIESHSFCTAPVLSKWLVALTEQDSYLQQKMVLLPEYAGIRPENDTEQTQQWISELDGHLGAIYRESLANYCPENKVIPFVALTLIEQDNAPFIEPWIRQHGCEKWLKQLVETAILPIWHLLVHHGIGIEAHGQNMLLQHEQGWPCKVIVRDFHESLEYVHDYLAQPEIAPIFSEFEAEYATAKPDQYYWMSDVEALRELIIDTLFVFNLADLEVLLEDYYQFAEADFWRIIDQCFADYQASGLTSEQRLNQMDIYQAEIKTESLLKKKFDGRRAAEYHHLVHNPIGTTPHRLSKQLDKTPQQETKQVIHDGEAHA</sequence>
<dbReference type="KEGG" id="cate:C2869_06595"/>
<evidence type="ECO:0000313" key="5">
    <source>
        <dbReference type="EMBL" id="AWB66129.1"/>
    </source>
</evidence>
<dbReference type="PANTHER" id="PTHR34384">
    <property type="entry name" value="L-2,3-DIAMINOPROPANOATE--CITRATE LIGASE"/>
    <property type="match status" value="1"/>
</dbReference>
<dbReference type="Pfam" id="PF04183">
    <property type="entry name" value="IucA_IucC"/>
    <property type="match status" value="1"/>
</dbReference>
<dbReference type="InterPro" id="IPR007310">
    <property type="entry name" value="Aerobactin_biosyn_IucA/IucC_N"/>
</dbReference>
<name>A0A2S0VPK5_9ALTE</name>
<dbReference type="GO" id="GO:0016881">
    <property type="term" value="F:acid-amino acid ligase activity"/>
    <property type="evidence" value="ECO:0007669"/>
    <property type="project" value="UniProtKB-ARBA"/>
</dbReference>
<protein>
    <recommendedName>
        <fullName evidence="7">Siderophore biosynthesis protein</fullName>
    </recommendedName>
</protein>
<feature type="domain" description="Aerobactin siderophore biosynthesis IucA/IucC-like C-terminal" evidence="4">
    <location>
        <begin position="404"/>
        <end position="569"/>
    </location>
</feature>
<dbReference type="Gene3D" id="6.10.250.3370">
    <property type="match status" value="1"/>
</dbReference>
<feature type="region of interest" description="Disordered" evidence="2">
    <location>
        <begin position="585"/>
        <end position="615"/>
    </location>
</feature>
<reference evidence="5 6" key="1">
    <citation type="submission" date="2018-01" db="EMBL/GenBank/DDBJ databases">
        <title>Genome sequence of a Cantenovulum-like bacteria.</title>
        <authorList>
            <person name="Tan W.R."/>
            <person name="Lau N.-S."/>
            <person name="Go F."/>
            <person name="Amirul A.-A.A."/>
        </authorList>
    </citation>
    <scope>NUCLEOTIDE SEQUENCE [LARGE SCALE GENOMIC DNA]</scope>
    <source>
        <strain evidence="5 6">CCB-QB4</strain>
    </source>
</reference>
<dbReference type="GO" id="GO:0019290">
    <property type="term" value="P:siderophore biosynthetic process"/>
    <property type="evidence" value="ECO:0007669"/>
    <property type="project" value="InterPro"/>
</dbReference>